<evidence type="ECO:0000313" key="1">
    <source>
        <dbReference type="EMBL" id="VFK29220.1"/>
    </source>
</evidence>
<accession>A0A450XIS8</accession>
<dbReference type="EMBL" id="CAADFO010000046">
    <property type="protein sequence ID" value="VFK29220.1"/>
    <property type="molecule type" value="Genomic_DNA"/>
</dbReference>
<sequence>MKQQTLFHSSGCRNLLHERLSTSRCAGLGTRVLLSWKSRWLSERTGGLFAQVAVTTEQAMLLRRWFEFVPLWGIKVFLAYALRRVNCKRKNLLYLLRKRVLVGGDGG</sequence>
<dbReference type="AlphaFoldDB" id="A0A450XIS8"/>
<name>A0A450XIS8_9GAMM</name>
<organism evidence="1">
    <name type="scientific">Candidatus Kentrum sp. MB</name>
    <dbReference type="NCBI Taxonomy" id="2138164"/>
    <lineage>
        <taxon>Bacteria</taxon>
        <taxon>Pseudomonadati</taxon>
        <taxon>Pseudomonadota</taxon>
        <taxon>Gammaproteobacteria</taxon>
        <taxon>Candidatus Kentrum</taxon>
    </lineage>
</organism>
<reference evidence="1" key="1">
    <citation type="submission" date="2019-02" db="EMBL/GenBank/DDBJ databases">
        <authorList>
            <person name="Gruber-Vodicka R. H."/>
            <person name="Seah K. B. B."/>
        </authorList>
    </citation>
    <scope>NUCLEOTIDE SEQUENCE</scope>
    <source>
        <strain evidence="1">BECK_BZ197</strain>
    </source>
</reference>
<gene>
    <name evidence="1" type="ORF">BECKMB1821G_GA0114241_104625</name>
</gene>
<proteinExistence type="predicted"/>
<protein>
    <submittedName>
        <fullName evidence="1">Uncharacterized protein</fullName>
    </submittedName>
</protein>